<feature type="region of interest" description="Disordered" evidence="1">
    <location>
        <begin position="644"/>
        <end position="738"/>
    </location>
</feature>
<feature type="compositionally biased region" description="Low complexity" evidence="1">
    <location>
        <begin position="79"/>
        <end position="91"/>
    </location>
</feature>
<protein>
    <recommendedName>
        <fullName evidence="4">Large polyvalent protein associated domain-containing protein</fullName>
    </recommendedName>
</protein>
<dbReference type="RefSeq" id="WP_143915193.1">
    <property type="nucleotide sequence ID" value="NZ_CANMXV010000003.1"/>
</dbReference>
<dbReference type="EMBL" id="VLNR01000002">
    <property type="protein sequence ID" value="TSE11269.1"/>
    <property type="molecule type" value="Genomic_DNA"/>
</dbReference>
<keyword evidence="3" id="KW-1185">Reference proteome</keyword>
<evidence type="ECO:0000256" key="1">
    <source>
        <dbReference type="SAM" id="MobiDB-lite"/>
    </source>
</evidence>
<evidence type="ECO:0000313" key="2">
    <source>
        <dbReference type="EMBL" id="TSE11269.1"/>
    </source>
</evidence>
<feature type="region of interest" description="Disordered" evidence="1">
    <location>
        <begin position="940"/>
        <end position="1021"/>
    </location>
</feature>
<feature type="compositionally biased region" description="Basic and acidic residues" evidence="1">
    <location>
        <begin position="69"/>
        <end position="78"/>
    </location>
</feature>
<feature type="region of interest" description="Disordered" evidence="1">
    <location>
        <begin position="56"/>
        <end position="112"/>
    </location>
</feature>
<gene>
    <name evidence="2" type="ORF">FOF46_01175</name>
</gene>
<feature type="region of interest" description="Disordered" evidence="1">
    <location>
        <begin position="2084"/>
        <end position="2107"/>
    </location>
</feature>
<accession>A0A554VRI8</accession>
<feature type="compositionally biased region" description="Basic and acidic residues" evidence="1">
    <location>
        <begin position="644"/>
        <end position="655"/>
    </location>
</feature>
<dbReference type="Proteomes" id="UP000318833">
    <property type="component" value="Unassembled WGS sequence"/>
</dbReference>
<feature type="compositionally biased region" description="Polar residues" evidence="1">
    <location>
        <begin position="1000"/>
        <end position="1020"/>
    </location>
</feature>
<name>A0A554VRI8_9FLAO</name>
<evidence type="ECO:0008006" key="4">
    <source>
        <dbReference type="Google" id="ProtNLM"/>
    </source>
</evidence>
<comment type="caution">
    <text evidence="2">The sequence shown here is derived from an EMBL/GenBank/DDBJ whole genome shotgun (WGS) entry which is preliminary data.</text>
</comment>
<dbReference type="OrthoDB" id="9767869at2"/>
<evidence type="ECO:0000313" key="3">
    <source>
        <dbReference type="Proteomes" id="UP000318833"/>
    </source>
</evidence>
<organism evidence="2 3">
    <name type="scientific">Aquimarina algiphila</name>
    <dbReference type="NCBI Taxonomy" id="2047982"/>
    <lineage>
        <taxon>Bacteria</taxon>
        <taxon>Pseudomonadati</taxon>
        <taxon>Bacteroidota</taxon>
        <taxon>Flavobacteriia</taxon>
        <taxon>Flavobacteriales</taxon>
        <taxon>Flavobacteriaceae</taxon>
        <taxon>Aquimarina</taxon>
    </lineage>
</organism>
<sequence length="2107" mass="235813">MEAATDPKYRKKVYTALKGELGDSFSKSEQEFNTALDTQDGYSDKVYTALKGELGDSFSKSQEEFNDLMLKKKDEPKQDSPSTSQDQSSDSNFRPPMLPDSSGTQQQGTDPEFAMPEIPTVLLNRKGETVPVDQDVANLYDQYTASFSKGETPEDRKRMRVEYLENLPEDQKLKLNNFAVDNFVNLDVENQNLVKENKILGEKAKSLIQKGQQYQGIYDKRKAENGEVPQEWLDNWQGIKTEYDDIVKQLKNNVVEFDNNSDDLGSFQEEISYLKRNYGMLESLTDMATLGMSKVISGLGEAAFLLDDIIPDAVQPLRNEKLVQEAREMVDDLREGEKLFEQTIRPQLSVSEIEDKGDAVVWGLQQLATQLPNIAVIGATGGTAGLVTVGSSAAGQKRGELMDSNKTGETNYSKFQLNAAALAFGGIEAASERITFGIGKRMFKSILGEGSKEFAQQGFKQFTKEFVTKTGYNFAKEGFSEGANQLAQNLIDIHYLDQTDKSVWDGVTDSMASGGFIGGVAMTAAPMAVGKGLQTFGNAITKKTMDNNIKEIEQLKKERDSNPDLSPTAVKEIDKKLESLTKGNVEVLNAAINKVESMTPEKIQEVLDIDKQIRELTQTAQEIQEDQSMSPQTKEIVLDSKNKEFVEKSEKKEQILNEPVTPKTDEAVQDQQTVEPKAPTNEQTQVQEQQQTQPEVQPPKEIVLSEANNAKKYTPKREEGAEISFTDNNGKPVSRPTHRKLRDKYAETVDYTQGDIAPPSQNQDYSISVAENSKNPAEIASVLQQVNNRAFLEENVGNKDRIIAENISKVSGKSFNNFGDKNLRTRSIGKSYLSDTEGRQLDDLAQEMSEDSGTEITEQDIVDFIVNNPNGAQEVYTNVRKEKVDPLKQAFTNLTGLPATDKYIQKALEQQIAKNENASVIDYLDTNEILSLLNEREQANAAETTGNAPTGVGSKSGTIAPDGSRPAVQKEGARPSQSEASQSQPKISEAKPQAAKKTEQANQGKKQANSKTSKANQAKPQATEAVDLAEAFKLNQVDAFLAEMYKNVDKFGKENLGMNMFVPLAKGTILAMQAAVKTAKTSADIVSAGVNYIKSTDYYKNLDAKDQKAAIDIQKQLLDPFKVIRQESLKEGKAIGRKQGLAQGRKEKGRLKERFKTEKTDVLEAKKEALAHIKSVLDNQKIGVATKTNLTNLNSKLAKANTMAQVNKALLAIDSELSLLGHKAVAKDLKKMLKEPQTFLKTENKKLKAKKVSEDVRKRFGKILKNIQKTPDDILQDIRDAEANTTTENLDSSLDLITDLNTALQIVRGNDLNNLTKKTPKGTIDYIDTKLKATELLEDSYNNLQALLLEGKAKFNEKAKKDLAEKTKNREDTTQAILKDEALVDSQDVLTQRTNKRDYTKKGLSPTEKTDKFMSYMLNNVVGKTKGVFNKMEGFRGLMAQLDYSKDNKLKRLADLVQSARRSKDKMNQEVYKELLDGKKKVLGKNYKSISKKLNQRDKKNDLGIFKGSIKDRQGNTIQKSINLNDKTLGQFLQLYMYTKNPTTLEKLKNDNGFSDAAIEAVQGIINKNPEIQKYGDFLVEEFYPNMYKKVNPTYKKMFGVDMPITEMYSPTEVLENQTKEISVDDVDFTTASAMSPNVIARTNHRKPLGFESGAESVLYRYVNNMIQFTTFEPAVRQLSDVFKNEKVRRAVVQRQGKEFMKLVDQHIVDIANDGAKANDLLTAIINIKNKAVTASLALNLPSAMSQIASFPAYMTGAGFRAWTAGTFSSPIKNFKTYKDIMNTPFMKERLERGYNRDVTAQMARDYEQVLSKKSNLASKLMLLTRYGDAAGIILGGVGYVNAKTKQYSKKHSPKKAREMALRDFENFTDSTQQSSSIENLSAYQRNKAGNLFTTYMSSQIQYFQKIRDSVRNIQRGKATWEDGRNLIVYGVVLPALFPLVQGALDFEEDDIEEAIIKGNPLSATLWSMPIIAPMVQHAYNQYKEKPFEFSPLSFGSKINKVYSKGKKFYKTEDPEQLVDALGIGIEMLTGLPYSNVKKFTYLNYQYATGEKEMDDFRNWLMYSRYKTNGWLETTEDVEEKMEKVRAKESQKTRALTKAVKERREGN</sequence>
<feature type="compositionally biased region" description="Polar residues" evidence="1">
    <location>
        <begin position="941"/>
        <end position="957"/>
    </location>
</feature>
<feature type="compositionally biased region" description="Low complexity" evidence="1">
    <location>
        <begin position="682"/>
        <end position="695"/>
    </location>
</feature>
<feature type="compositionally biased region" description="Polar residues" evidence="1">
    <location>
        <begin position="975"/>
        <end position="986"/>
    </location>
</feature>
<proteinExistence type="predicted"/>
<reference evidence="2 3" key="1">
    <citation type="submission" date="2019-07" db="EMBL/GenBank/DDBJ databases">
        <title>The draft genome sequence of Aquimarina algiphila M91.</title>
        <authorList>
            <person name="Meng X."/>
        </authorList>
    </citation>
    <scope>NUCLEOTIDE SEQUENCE [LARGE SCALE GENOMIC DNA]</scope>
    <source>
        <strain evidence="2 3">M91</strain>
    </source>
</reference>